<gene>
    <name evidence="12" type="ORF">BZA70DRAFT_260405</name>
</gene>
<dbReference type="Proteomes" id="UP001498771">
    <property type="component" value="Unassembled WGS sequence"/>
</dbReference>
<feature type="region of interest" description="Disordered" evidence="8">
    <location>
        <begin position="531"/>
        <end position="582"/>
    </location>
</feature>
<dbReference type="Pfam" id="PF00168">
    <property type="entry name" value="C2"/>
    <property type="match status" value="1"/>
</dbReference>
<dbReference type="Pfam" id="PF00387">
    <property type="entry name" value="PI-PLC-Y"/>
    <property type="match status" value="1"/>
</dbReference>
<feature type="compositionally biased region" description="Low complexity" evidence="8">
    <location>
        <begin position="37"/>
        <end position="49"/>
    </location>
</feature>
<dbReference type="RefSeq" id="XP_064766474.1">
    <property type="nucleotide sequence ID" value="XM_064910878.1"/>
</dbReference>
<dbReference type="InterPro" id="IPR001711">
    <property type="entry name" value="PLipase_C_Pinositol-sp_Y"/>
</dbReference>
<reference evidence="12 13" key="1">
    <citation type="submission" date="2024-03" db="EMBL/GenBank/DDBJ databases">
        <title>Genome-scale model development and genomic sequencing of the oleaginous clade Lipomyces.</title>
        <authorList>
            <consortium name="Lawrence Berkeley National Laboratory"/>
            <person name="Czajka J.J."/>
            <person name="Han Y."/>
            <person name="Kim J."/>
            <person name="Mondo S.J."/>
            <person name="Hofstad B.A."/>
            <person name="Robles A."/>
            <person name="Haridas S."/>
            <person name="Riley R."/>
            <person name="LaButti K."/>
            <person name="Pangilinan J."/>
            <person name="Andreopoulos W."/>
            <person name="Lipzen A."/>
            <person name="Yan J."/>
            <person name="Wang M."/>
            <person name="Ng V."/>
            <person name="Grigoriev I.V."/>
            <person name="Spatafora J.W."/>
            <person name="Magnuson J.K."/>
            <person name="Baker S.E."/>
            <person name="Pomraning K.R."/>
        </authorList>
    </citation>
    <scope>NUCLEOTIDE SEQUENCE [LARGE SCALE GENOMIC DNA]</scope>
    <source>
        <strain evidence="12 13">Phaff 52-87</strain>
    </source>
</reference>
<dbReference type="PROSITE" id="PS50222">
    <property type="entry name" value="EF_HAND_2"/>
    <property type="match status" value="1"/>
</dbReference>
<dbReference type="EMBL" id="JBBJBU010000012">
    <property type="protein sequence ID" value="KAK7203441.1"/>
    <property type="molecule type" value="Genomic_DNA"/>
</dbReference>
<dbReference type="InterPro" id="IPR011992">
    <property type="entry name" value="EF-hand-dom_pair"/>
</dbReference>
<name>A0ABR1F0S0_9ASCO</name>
<dbReference type="InterPro" id="IPR017946">
    <property type="entry name" value="PLC-like_Pdiesterase_TIM-brl"/>
</dbReference>
<dbReference type="Gene3D" id="3.20.20.190">
    <property type="entry name" value="Phosphatidylinositol (PI) phosphodiesterase"/>
    <property type="match status" value="1"/>
</dbReference>
<feature type="domain" description="C2" evidence="9">
    <location>
        <begin position="702"/>
        <end position="837"/>
    </location>
</feature>
<evidence type="ECO:0000256" key="3">
    <source>
        <dbReference type="ARBA" id="ARBA00022837"/>
    </source>
</evidence>
<dbReference type="CDD" id="cd00275">
    <property type="entry name" value="C2_PLC_like"/>
    <property type="match status" value="1"/>
</dbReference>
<evidence type="ECO:0000259" key="11">
    <source>
        <dbReference type="PROSITE" id="PS50222"/>
    </source>
</evidence>
<dbReference type="CDD" id="cd13360">
    <property type="entry name" value="PH_PLC_fungal"/>
    <property type="match status" value="1"/>
</dbReference>
<dbReference type="InterPro" id="IPR037755">
    <property type="entry name" value="Plc1_PH"/>
</dbReference>
<dbReference type="InterPro" id="IPR001192">
    <property type="entry name" value="PI-PLC_fam"/>
</dbReference>
<dbReference type="SUPFAM" id="SSF47473">
    <property type="entry name" value="EF-hand"/>
    <property type="match status" value="1"/>
</dbReference>
<keyword evidence="13" id="KW-1185">Reference proteome</keyword>
<evidence type="ECO:0000256" key="1">
    <source>
        <dbReference type="ARBA" id="ARBA00012368"/>
    </source>
</evidence>
<protein>
    <recommendedName>
        <fullName evidence="1 7">Phosphoinositide phospholipase C</fullName>
        <ecNumber evidence="1 7">3.1.4.11</ecNumber>
    </recommendedName>
</protein>
<evidence type="ECO:0000256" key="8">
    <source>
        <dbReference type="SAM" id="MobiDB-lite"/>
    </source>
</evidence>
<dbReference type="Gene3D" id="2.30.29.30">
    <property type="entry name" value="Pleckstrin-homology domain (PH domain)/Phosphotyrosine-binding domain (PTB)"/>
    <property type="match status" value="1"/>
</dbReference>
<feature type="domain" description="EF-hand" evidence="11">
    <location>
        <begin position="261"/>
        <end position="296"/>
    </location>
</feature>
<accession>A0ABR1F0S0</accession>
<evidence type="ECO:0000259" key="9">
    <source>
        <dbReference type="PROSITE" id="PS50004"/>
    </source>
</evidence>
<feature type="compositionally biased region" description="Low complexity" evidence="8">
    <location>
        <begin position="545"/>
        <end position="555"/>
    </location>
</feature>
<dbReference type="SMART" id="SM00148">
    <property type="entry name" value="PLCXc"/>
    <property type="match status" value="1"/>
</dbReference>
<keyword evidence="6" id="KW-0807">Transducer</keyword>
<evidence type="ECO:0000256" key="6">
    <source>
        <dbReference type="ARBA" id="ARBA00023224"/>
    </source>
</evidence>
<dbReference type="InterPro" id="IPR002048">
    <property type="entry name" value="EF_hand_dom"/>
</dbReference>
<dbReference type="CDD" id="cd08598">
    <property type="entry name" value="PI-PLC1c_yeast"/>
    <property type="match status" value="1"/>
</dbReference>
<dbReference type="PROSITE" id="PS50007">
    <property type="entry name" value="PIPLC_X_DOMAIN"/>
    <property type="match status" value="1"/>
</dbReference>
<dbReference type="Pfam" id="PF00388">
    <property type="entry name" value="PI-PLC-X"/>
    <property type="match status" value="1"/>
</dbReference>
<dbReference type="PRINTS" id="PR00390">
    <property type="entry name" value="PHPHLIPASEC"/>
</dbReference>
<keyword evidence="3" id="KW-0106">Calcium</keyword>
<feature type="domain" description="PI-PLC Y-box" evidence="10">
    <location>
        <begin position="587"/>
        <end position="704"/>
    </location>
</feature>
<dbReference type="PROSITE" id="PS50008">
    <property type="entry name" value="PIPLC_Y_DOMAIN"/>
    <property type="match status" value="1"/>
</dbReference>
<evidence type="ECO:0000313" key="13">
    <source>
        <dbReference type="Proteomes" id="UP001498771"/>
    </source>
</evidence>
<dbReference type="PANTHER" id="PTHR10336">
    <property type="entry name" value="PHOSPHOINOSITIDE-SPECIFIC PHOSPHOLIPASE C FAMILY PROTEIN"/>
    <property type="match status" value="1"/>
</dbReference>
<feature type="compositionally biased region" description="Polar residues" evidence="8">
    <location>
        <begin position="1"/>
        <end position="18"/>
    </location>
</feature>
<evidence type="ECO:0000313" key="12">
    <source>
        <dbReference type="EMBL" id="KAK7203441.1"/>
    </source>
</evidence>
<dbReference type="PROSITE" id="PS00018">
    <property type="entry name" value="EF_HAND_1"/>
    <property type="match status" value="1"/>
</dbReference>
<dbReference type="SMART" id="SM00149">
    <property type="entry name" value="PLCYc"/>
    <property type="match status" value="1"/>
</dbReference>
<keyword evidence="5 7" id="KW-0443">Lipid metabolism</keyword>
<keyword evidence="4 7" id="KW-0442">Lipid degradation</keyword>
<dbReference type="CDD" id="cd16207">
    <property type="entry name" value="EFh_ScPlc1p_like"/>
    <property type="match status" value="1"/>
</dbReference>
<comment type="caution">
    <text evidence="12">The sequence shown here is derived from an EMBL/GenBank/DDBJ whole genome shotgun (WGS) entry which is preliminary data.</text>
</comment>
<dbReference type="SMART" id="SM00239">
    <property type="entry name" value="C2"/>
    <property type="match status" value="1"/>
</dbReference>
<dbReference type="PROSITE" id="PS50004">
    <property type="entry name" value="C2"/>
    <property type="match status" value="1"/>
</dbReference>
<keyword evidence="2 7" id="KW-0378">Hydrolase</keyword>
<evidence type="ECO:0000256" key="2">
    <source>
        <dbReference type="ARBA" id="ARBA00022801"/>
    </source>
</evidence>
<evidence type="ECO:0000256" key="4">
    <source>
        <dbReference type="ARBA" id="ARBA00022963"/>
    </source>
</evidence>
<dbReference type="InterPro" id="IPR011993">
    <property type="entry name" value="PH-like_dom_sf"/>
</dbReference>
<evidence type="ECO:0000256" key="7">
    <source>
        <dbReference type="RuleBase" id="RU361133"/>
    </source>
</evidence>
<dbReference type="InterPro" id="IPR000008">
    <property type="entry name" value="C2_dom"/>
</dbReference>
<dbReference type="PANTHER" id="PTHR10336:SF36">
    <property type="entry name" value="1-PHOSPHATIDYLINOSITOL 4,5-BISPHOSPHATE PHOSPHODIESTERASE BETA-4"/>
    <property type="match status" value="1"/>
</dbReference>
<dbReference type="InterPro" id="IPR000909">
    <property type="entry name" value="PLipase_C_PInositol-sp_X_dom"/>
</dbReference>
<dbReference type="Gene3D" id="1.10.238.10">
    <property type="entry name" value="EF-hand"/>
    <property type="match status" value="2"/>
</dbReference>
<sequence length="846" mass="96386">MFETQPLRSPSPHTSTDHQIPGRALYEETMDEPRPTPSVSSLRSPGSPSIMRRLSRGAMEKFQSRRKSSTASTGPVTRRSSSSSAQPPDDDDQPSDAPPEVPSSLANGVPFLRITRRKRIQYMFSIDAEKGTLSWDSKTKKGEISIDSIKEIRVADDARNYREEFKISAEHENLWVTILYTTEKKLKGLHIIALSKDSFDQFVSTLRRLLKYRQDVMSSLSIPGEQFVHVHWPTYITKEEGEERLSYEGVEKLARRLHVNCSKTYLRQKFTEADVDRSGFLDFEEFRNFVKMLKHRAEIVQIFKRVREVTAPREEVAVEDETLSLEMFKGFIKTVQRQSIDESLALKIYYKFVDEYQRFTVDSFTDYLLSSYNAVHKPVEGELSRPLNEYYISSSHNTYLLGRQVVGDSSVEAYIRVLQRGCRCVELDCWDGVDGPVISHGRTFTSEISFADVISAIHKFGFISSPYPLILSLEIHCSAENQMKMTEIMKSTFGDKLVTSPAALKLLSLPSPEELKHKVLIKVKASDEENRDMLGNETFTATNGTSESTETSQSEDNSGTEATGGNGIIPRRRKPKSSGTSKIAKSLGDLGVYVRGVKYRNFSLPESRTLTHCFSFGERSFNSICKDEESLSQLENHNKRYLMRVYPSGFRLTSSNYEPIVCWKRGVQMAALNWQTYDIGLQMNDAMFSVGDRSGYVLKPEMLRTVKGHHEAATKLHRRKFLLDVISAQQLPRPKDLKPDDAFDPSVEVELFTADGPVQRMRTRVVRNNGFNPIWNERMSVDVSGPLFELAFVRFQVYSTDGSVFAVFCGRLVNLQHGYRHVPLFDMQGEQFLFSTLFVRISVRDE</sequence>
<organism evidence="12 13">
    <name type="scientific">Myxozyma melibiosi</name>
    <dbReference type="NCBI Taxonomy" id="54550"/>
    <lineage>
        <taxon>Eukaryota</taxon>
        <taxon>Fungi</taxon>
        <taxon>Dikarya</taxon>
        <taxon>Ascomycota</taxon>
        <taxon>Saccharomycotina</taxon>
        <taxon>Lipomycetes</taxon>
        <taxon>Lipomycetales</taxon>
        <taxon>Lipomycetaceae</taxon>
        <taxon>Myxozyma</taxon>
    </lineage>
</organism>
<dbReference type="Gene3D" id="2.60.40.150">
    <property type="entry name" value="C2 domain"/>
    <property type="match status" value="1"/>
</dbReference>
<dbReference type="GeneID" id="90036390"/>
<dbReference type="InterPro" id="IPR035892">
    <property type="entry name" value="C2_domain_sf"/>
</dbReference>
<dbReference type="SUPFAM" id="SSF50729">
    <property type="entry name" value="PH domain-like"/>
    <property type="match status" value="1"/>
</dbReference>
<dbReference type="SUPFAM" id="SSF51695">
    <property type="entry name" value="PLC-like phosphodiesterases"/>
    <property type="match status" value="1"/>
</dbReference>
<evidence type="ECO:0000259" key="10">
    <source>
        <dbReference type="PROSITE" id="PS50008"/>
    </source>
</evidence>
<dbReference type="SMART" id="SM00054">
    <property type="entry name" value="EFh"/>
    <property type="match status" value="1"/>
</dbReference>
<proteinExistence type="predicted"/>
<dbReference type="SUPFAM" id="SSF49562">
    <property type="entry name" value="C2 domain (Calcium/lipid-binding domain, CaLB)"/>
    <property type="match status" value="1"/>
</dbReference>
<feature type="compositionally biased region" description="Polar residues" evidence="8">
    <location>
        <begin position="69"/>
        <end position="79"/>
    </location>
</feature>
<feature type="region of interest" description="Disordered" evidence="8">
    <location>
        <begin position="1"/>
        <end position="108"/>
    </location>
</feature>
<evidence type="ECO:0000256" key="5">
    <source>
        <dbReference type="ARBA" id="ARBA00023098"/>
    </source>
</evidence>
<comment type="catalytic activity">
    <reaction evidence="7">
        <text>a 1,2-diacyl-sn-glycero-3-phospho-(1D-myo-inositol-4,5-bisphosphate) + H2O = 1D-myo-inositol 1,4,5-trisphosphate + a 1,2-diacyl-sn-glycerol + H(+)</text>
        <dbReference type="Rhea" id="RHEA:33179"/>
        <dbReference type="ChEBI" id="CHEBI:15377"/>
        <dbReference type="ChEBI" id="CHEBI:15378"/>
        <dbReference type="ChEBI" id="CHEBI:17815"/>
        <dbReference type="ChEBI" id="CHEBI:58456"/>
        <dbReference type="ChEBI" id="CHEBI:203600"/>
        <dbReference type="EC" id="3.1.4.11"/>
    </reaction>
</comment>
<dbReference type="InterPro" id="IPR018247">
    <property type="entry name" value="EF_Hand_1_Ca_BS"/>
</dbReference>
<dbReference type="EC" id="3.1.4.11" evidence="1 7"/>